<dbReference type="Gene3D" id="3.40.960.10">
    <property type="entry name" value="VSR Endonuclease"/>
    <property type="match status" value="1"/>
</dbReference>
<dbReference type="GO" id="GO:0004519">
    <property type="term" value="F:endonuclease activity"/>
    <property type="evidence" value="ECO:0007669"/>
    <property type="project" value="UniProtKB-KW"/>
</dbReference>
<dbReference type="Pfam" id="PF04480">
    <property type="entry name" value="DUF559"/>
    <property type="match status" value="1"/>
</dbReference>
<evidence type="ECO:0000313" key="2">
    <source>
        <dbReference type="EMBL" id="TGE24737.1"/>
    </source>
</evidence>
<keyword evidence="2" id="KW-0378">Hydrolase</keyword>
<feature type="domain" description="DUF559" evidence="1">
    <location>
        <begin position="26"/>
        <end position="133"/>
    </location>
</feature>
<dbReference type="EMBL" id="SRLC01000001">
    <property type="protein sequence ID" value="TGE24737.1"/>
    <property type="molecule type" value="Genomic_DNA"/>
</dbReference>
<sequence length="135" mass="15717">MNDEEKTESGHRHAFTTDAQRWLTHLKDFSRDNRKQPTEAENHLWQLLRGGTLNGLRFRRQHAIGQFIVDFVCLKAWLIVEADGEIHNEASQAEYDTGRTYGLQQLGFTVIRFTNHQILHQSQQVLNTIQQHLPA</sequence>
<evidence type="ECO:0000313" key="3">
    <source>
        <dbReference type="Proteomes" id="UP000297549"/>
    </source>
</evidence>
<dbReference type="PANTHER" id="PTHR38590">
    <property type="entry name" value="BLL0828 PROTEIN"/>
    <property type="match status" value="1"/>
</dbReference>
<gene>
    <name evidence="2" type="ORF">E5K00_05875</name>
</gene>
<dbReference type="PANTHER" id="PTHR38590:SF1">
    <property type="entry name" value="BLL0828 PROTEIN"/>
    <property type="match status" value="1"/>
</dbReference>
<evidence type="ECO:0000259" key="1">
    <source>
        <dbReference type="Pfam" id="PF04480"/>
    </source>
</evidence>
<dbReference type="Proteomes" id="UP000297549">
    <property type="component" value="Unassembled WGS sequence"/>
</dbReference>
<keyword evidence="2" id="KW-0540">Nuclease</keyword>
<dbReference type="SUPFAM" id="SSF52980">
    <property type="entry name" value="Restriction endonuclease-like"/>
    <property type="match status" value="1"/>
</dbReference>
<dbReference type="OrthoDB" id="9798754at2"/>
<dbReference type="InterPro" id="IPR047216">
    <property type="entry name" value="Endonuclease_DUF559_bact"/>
</dbReference>
<dbReference type="RefSeq" id="WP_135462319.1">
    <property type="nucleotide sequence ID" value="NZ_SRLC01000001.1"/>
</dbReference>
<dbReference type="AlphaFoldDB" id="A0A4Z0Q3X2"/>
<keyword evidence="3" id="KW-1185">Reference proteome</keyword>
<proteinExistence type="predicted"/>
<accession>A0A4Z0Q3X2</accession>
<name>A0A4Z0Q3X2_9BACT</name>
<dbReference type="InterPro" id="IPR011335">
    <property type="entry name" value="Restrct_endonuc-II-like"/>
</dbReference>
<protein>
    <submittedName>
        <fullName evidence="2">Endonuclease domain-containing protein</fullName>
    </submittedName>
</protein>
<dbReference type="InterPro" id="IPR007569">
    <property type="entry name" value="DUF559"/>
</dbReference>
<reference evidence="2 3" key="1">
    <citation type="submission" date="2019-04" db="EMBL/GenBank/DDBJ databases">
        <authorList>
            <person name="Feng G."/>
            <person name="Zhang J."/>
            <person name="Zhu H."/>
        </authorList>
    </citation>
    <scope>NUCLEOTIDE SEQUENCE [LARGE SCALE GENOMIC DNA]</scope>
    <source>
        <strain evidence="2 3">JCM 31653</strain>
    </source>
</reference>
<dbReference type="CDD" id="cd01038">
    <property type="entry name" value="Endonuclease_DUF559"/>
    <property type="match status" value="1"/>
</dbReference>
<organism evidence="2 3">
    <name type="scientific">Hymenobacter aquaticus</name>
    <dbReference type="NCBI Taxonomy" id="1867101"/>
    <lineage>
        <taxon>Bacteria</taxon>
        <taxon>Pseudomonadati</taxon>
        <taxon>Bacteroidota</taxon>
        <taxon>Cytophagia</taxon>
        <taxon>Cytophagales</taxon>
        <taxon>Hymenobacteraceae</taxon>
        <taxon>Hymenobacter</taxon>
    </lineage>
</organism>
<keyword evidence="2" id="KW-0255">Endonuclease</keyword>
<comment type="caution">
    <text evidence="2">The sequence shown here is derived from an EMBL/GenBank/DDBJ whole genome shotgun (WGS) entry which is preliminary data.</text>
</comment>